<dbReference type="InterPro" id="IPR002594">
    <property type="entry name" value="GH12"/>
</dbReference>
<evidence type="ECO:0000256" key="6">
    <source>
        <dbReference type="ARBA" id="ARBA00043018"/>
    </source>
</evidence>
<evidence type="ECO:0000313" key="10">
    <source>
        <dbReference type="Proteomes" id="UP001149074"/>
    </source>
</evidence>
<keyword evidence="7" id="KW-0624">Polysaccharide degradation</keyword>
<dbReference type="EMBL" id="JAPQKI010000009">
    <property type="protein sequence ID" value="KAJ5089826.1"/>
    <property type="molecule type" value="Genomic_DNA"/>
</dbReference>
<dbReference type="GO" id="GO:0000272">
    <property type="term" value="P:polysaccharide catabolic process"/>
    <property type="evidence" value="ECO:0007669"/>
    <property type="project" value="UniProtKB-KW"/>
</dbReference>
<evidence type="ECO:0000256" key="8">
    <source>
        <dbReference type="SAM" id="MobiDB-lite"/>
    </source>
</evidence>
<reference evidence="9" key="2">
    <citation type="journal article" date="2023" name="IMA Fungus">
        <title>Comparative genomic study of the Penicillium genus elucidates a diverse pangenome and 15 lateral gene transfer events.</title>
        <authorList>
            <person name="Petersen C."/>
            <person name="Sorensen T."/>
            <person name="Nielsen M.R."/>
            <person name="Sondergaard T.E."/>
            <person name="Sorensen J.L."/>
            <person name="Fitzpatrick D.A."/>
            <person name="Frisvad J.C."/>
            <person name="Nielsen K.L."/>
        </authorList>
    </citation>
    <scope>NUCLEOTIDE SEQUENCE</scope>
    <source>
        <strain evidence="9">IBT 30761</strain>
    </source>
</reference>
<evidence type="ECO:0000256" key="1">
    <source>
        <dbReference type="ARBA" id="ARBA00005519"/>
    </source>
</evidence>
<feature type="compositionally biased region" description="Gly residues" evidence="8">
    <location>
        <begin position="50"/>
        <end position="67"/>
    </location>
</feature>
<feature type="region of interest" description="Disordered" evidence="8">
    <location>
        <begin position="35"/>
        <end position="74"/>
    </location>
</feature>
<accession>A0A9W9EXR0</accession>
<evidence type="ECO:0000256" key="5">
    <source>
        <dbReference type="ARBA" id="ARBA00041304"/>
    </source>
</evidence>
<evidence type="ECO:0000256" key="7">
    <source>
        <dbReference type="RuleBase" id="RU361163"/>
    </source>
</evidence>
<proteinExistence type="inferred from homology"/>
<dbReference type="OrthoDB" id="89349at2759"/>
<dbReference type="InterPro" id="IPR013320">
    <property type="entry name" value="ConA-like_dom_sf"/>
</dbReference>
<sequence>MALSLIVNAGLAAIPIGGCLGTLFGIDAHRAANGQRPLFAPDPNENKGTDAGGGGQDSTGGGSGGNGSTTNNGITNTQYCQHSYGISPPRKGDGETFTLNPNQWGLTDGTTGGLCMNVTTYNNMTYPTEYTAPDFSVTWKFNRGPDTQPVRAFPNIMVEEVLPVELDKIQELFLNLHWSYGLGNEIAESTSESDMTSNEVRTNVAIDMFFDSDKETAQNSTAAQFEVMVWFATFGVGTDPYGTKTSTTRTLNGTEFNLYSGTRDSQTILTWAAADITEEFRGDIYPLITDLYKLDGGLYPASSDYLGYFGFGTEAFSSDKEITFGVTDLEVNIKT</sequence>
<keyword evidence="7" id="KW-0119">Carbohydrate metabolism</keyword>
<dbReference type="Pfam" id="PF01670">
    <property type="entry name" value="Glyco_hydro_12"/>
    <property type="match status" value="1"/>
</dbReference>
<keyword evidence="7" id="KW-0378">Hydrolase</keyword>
<dbReference type="GO" id="GO:0008810">
    <property type="term" value="F:cellulase activity"/>
    <property type="evidence" value="ECO:0007669"/>
    <property type="project" value="InterPro"/>
</dbReference>
<keyword evidence="7" id="KW-0326">Glycosidase</keyword>
<dbReference type="InterPro" id="IPR013319">
    <property type="entry name" value="GH11/12"/>
</dbReference>
<evidence type="ECO:0000313" key="9">
    <source>
        <dbReference type="EMBL" id="KAJ5089826.1"/>
    </source>
</evidence>
<dbReference type="RefSeq" id="XP_056471808.1">
    <property type="nucleotide sequence ID" value="XM_056621002.1"/>
</dbReference>
<name>A0A9W9EXR0_9EURO</name>
<dbReference type="AlphaFoldDB" id="A0A9W9EXR0"/>
<evidence type="ECO:0000256" key="4">
    <source>
        <dbReference type="ARBA" id="ARBA00038882"/>
    </source>
</evidence>
<comment type="caution">
    <text evidence="9">The sequence shown here is derived from an EMBL/GenBank/DDBJ whole genome shotgun (WGS) entry which is preliminary data.</text>
</comment>
<keyword evidence="2" id="KW-0732">Signal</keyword>
<gene>
    <name evidence="9" type="ORF">N7532_008510</name>
</gene>
<evidence type="ECO:0000256" key="2">
    <source>
        <dbReference type="ARBA" id="ARBA00022729"/>
    </source>
</evidence>
<evidence type="ECO:0000256" key="3">
    <source>
        <dbReference type="ARBA" id="ARBA00037012"/>
    </source>
</evidence>
<keyword evidence="10" id="KW-1185">Reference proteome</keyword>
<organism evidence="9 10">
    <name type="scientific">Penicillium argentinense</name>
    <dbReference type="NCBI Taxonomy" id="1131581"/>
    <lineage>
        <taxon>Eukaryota</taxon>
        <taxon>Fungi</taxon>
        <taxon>Dikarya</taxon>
        <taxon>Ascomycota</taxon>
        <taxon>Pezizomycotina</taxon>
        <taxon>Eurotiomycetes</taxon>
        <taxon>Eurotiomycetidae</taxon>
        <taxon>Eurotiales</taxon>
        <taxon>Aspergillaceae</taxon>
        <taxon>Penicillium</taxon>
    </lineage>
</organism>
<dbReference type="Gene3D" id="2.60.120.180">
    <property type="match status" value="1"/>
</dbReference>
<protein>
    <recommendedName>
        <fullName evidence="4">xyloglucan-specific endo-beta-1,4-glucanase</fullName>
        <ecNumber evidence="4">3.2.1.151</ecNumber>
    </recommendedName>
    <alternativeName>
        <fullName evidence="5">Xyloglucanase A</fullName>
    </alternativeName>
    <alternativeName>
        <fullName evidence="6">Xyloglucanendohydrolase A</fullName>
    </alternativeName>
</protein>
<dbReference type="EC" id="3.2.1.151" evidence="4"/>
<reference evidence="9" key="1">
    <citation type="submission" date="2022-11" db="EMBL/GenBank/DDBJ databases">
        <authorList>
            <person name="Petersen C."/>
        </authorList>
    </citation>
    <scope>NUCLEOTIDE SEQUENCE</scope>
    <source>
        <strain evidence="9">IBT 30761</strain>
    </source>
</reference>
<dbReference type="GeneID" id="81359981"/>
<comment type="similarity">
    <text evidence="1 7">Belongs to the glycosyl hydrolase 12 (cellulase H) family.</text>
</comment>
<dbReference type="SUPFAM" id="SSF49899">
    <property type="entry name" value="Concanavalin A-like lectins/glucanases"/>
    <property type="match status" value="1"/>
</dbReference>
<dbReference type="GO" id="GO:0033946">
    <property type="term" value="F:xyloglucan-specific endo-beta-1,4-glucanase activity"/>
    <property type="evidence" value="ECO:0007669"/>
    <property type="project" value="UniProtKB-EC"/>
</dbReference>
<dbReference type="PANTHER" id="PTHR34002">
    <property type="entry name" value="BLR1656 PROTEIN"/>
    <property type="match status" value="1"/>
</dbReference>
<comment type="catalytic activity">
    <reaction evidence="3">
        <text>xyloglucan + H2O = xyloglucan oligosaccharides.</text>
        <dbReference type="EC" id="3.2.1.151"/>
    </reaction>
</comment>
<dbReference type="Proteomes" id="UP001149074">
    <property type="component" value="Unassembled WGS sequence"/>
</dbReference>
<dbReference type="PANTHER" id="PTHR34002:SF9">
    <property type="entry name" value="XYLOGLUCAN-SPECIFIC ENDO-BETA-1,4-GLUCANASE A"/>
    <property type="match status" value="1"/>
</dbReference>